<evidence type="ECO:0000256" key="1">
    <source>
        <dbReference type="SAM" id="MobiDB-lite"/>
    </source>
</evidence>
<organism evidence="2 3">
    <name type="scientific">Lasius niger</name>
    <name type="common">Black garden ant</name>
    <dbReference type="NCBI Taxonomy" id="67767"/>
    <lineage>
        <taxon>Eukaryota</taxon>
        <taxon>Metazoa</taxon>
        <taxon>Ecdysozoa</taxon>
        <taxon>Arthropoda</taxon>
        <taxon>Hexapoda</taxon>
        <taxon>Insecta</taxon>
        <taxon>Pterygota</taxon>
        <taxon>Neoptera</taxon>
        <taxon>Endopterygota</taxon>
        <taxon>Hymenoptera</taxon>
        <taxon>Apocrita</taxon>
        <taxon>Aculeata</taxon>
        <taxon>Formicoidea</taxon>
        <taxon>Formicidae</taxon>
        <taxon>Formicinae</taxon>
        <taxon>Lasius</taxon>
        <taxon>Lasius</taxon>
    </lineage>
</organism>
<sequence>MQCSLQLFADETEQRRGGRWSGGERRHRLELSPADADVDDDDGVIDDIVDVAVDGSYEVAELVNVAAPSSSISPLSTNILSLPASPKRSSSNVSSSKSKPITKSQMKDLRYHKYVCTA</sequence>
<keyword evidence="3" id="KW-1185">Reference proteome</keyword>
<reference evidence="2 3" key="1">
    <citation type="submission" date="2015-04" db="EMBL/GenBank/DDBJ databases">
        <title>Lasius niger genome sequencing.</title>
        <authorList>
            <person name="Konorov E.A."/>
            <person name="Nikitin M.A."/>
            <person name="Kirill M.V."/>
            <person name="Chang P."/>
        </authorList>
    </citation>
    <scope>NUCLEOTIDE SEQUENCE [LARGE SCALE GENOMIC DNA]</scope>
    <source>
        <tissue evidence="2">Whole</tissue>
    </source>
</reference>
<dbReference type="PaxDb" id="67767-A0A0J7KWW0"/>
<evidence type="ECO:0000313" key="3">
    <source>
        <dbReference type="Proteomes" id="UP000036403"/>
    </source>
</evidence>
<dbReference type="EMBL" id="LBMM01002464">
    <property type="protein sequence ID" value="KMQ94796.1"/>
    <property type="molecule type" value="Genomic_DNA"/>
</dbReference>
<feature type="region of interest" description="Disordered" evidence="1">
    <location>
        <begin position="81"/>
        <end position="106"/>
    </location>
</feature>
<feature type="compositionally biased region" description="Basic and acidic residues" evidence="1">
    <location>
        <begin position="12"/>
        <end position="26"/>
    </location>
</feature>
<evidence type="ECO:0000313" key="2">
    <source>
        <dbReference type="EMBL" id="KMQ94796.1"/>
    </source>
</evidence>
<feature type="compositionally biased region" description="Low complexity" evidence="1">
    <location>
        <begin position="83"/>
        <end position="99"/>
    </location>
</feature>
<name>A0A0J7KWW0_LASNI</name>
<feature type="region of interest" description="Disordered" evidence="1">
    <location>
        <begin position="1"/>
        <end position="26"/>
    </location>
</feature>
<proteinExistence type="predicted"/>
<dbReference type="Proteomes" id="UP000036403">
    <property type="component" value="Unassembled WGS sequence"/>
</dbReference>
<dbReference type="AlphaFoldDB" id="A0A0J7KWW0"/>
<protein>
    <submittedName>
        <fullName evidence="2">Calmodulin-like protein 3 protein</fullName>
    </submittedName>
</protein>
<comment type="caution">
    <text evidence="2">The sequence shown here is derived from an EMBL/GenBank/DDBJ whole genome shotgun (WGS) entry which is preliminary data.</text>
</comment>
<accession>A0A0J7KWW0</accession>
<gene>
    <name evidence="2" type="ORF">RF55_5036</name>
</gene>